<dbReference type="InterPro" id="IPR050921">
    <property type="entry name" value="T4SS_GSP_E_ATPase"/>
</dbReference>
<protein>
    <submittedName>
        <fullName evidence="4">CpaF family protein</fullName>
    </submittedName>
</protein>
<name>A0A974PXQ9_9RHOO</name>
<gene>
    <name evidence="4" type="ORF">IWH25_14285</name>
</gene>
<dbReference type="PANTHER" id="PTHR30486">
    <property type="entry name" value="TWITCHING MOTILITY PROTEIN PILT"/>
    <property type="match status" value="1"/>
</dbReference>
<evidence type="ECO:0000313" key="5">
    <source>
        <dbReference type="Proteomes" id="UP000663444"/>
    </source>
</evidence>
<dbReference type="KEGG" id="ares:IWH25_14285"/>
<evidence type="ECO:0000256" key="1">
    <source>
        <dbReference type="ARBA" id="ARBA00006611"/>
    </source>
</evidence>
<dbReference type="GO" id="GO:0016887">
    <property type="term" value="F:ATP hydrolysis activity"/>
    <property type="evidence" value="ECO:0007669"/>
    <property type="project" value="InterPro"/>
</dbReference>
<evidence type="ECO:0000256" key="2">
    <source>
        <dbReference type="SAM" id="MobiDB-lite"/>
    </source>
</evidence>
<dbReference type="PANTHER" id="PTHR30486:SF15">
    <property type="entry name" value="TYPE II_IV SECRETION SYSTEM ATPASE"/>
    <property type="match status" value="1"/>
</dbReference>
<dbReference type="InterPro" id="IPR027417">
    <property type="entry name" value="P-loop_NTPase"/>
</dbReference>
<dbReference type="SUPFAM" id="SSF52540">
    <property type="entry name" value="P-loop containing nucleoside triphosphate hydrolases"/>
    <property type="match status" value="1"/>
</dbReference>
<comment type="similarity">
    <text evidence="1">Belongs to the GSP E family.</text>
</comment>
<feature type="domain" description="Bacterial type II secretion system protein E" evidence="3">
    <location>
        <begin position="94"/>
        <end position="375"/>
    </location>
</feature>
<dbReference type="EMBL" id="CP064781">
    <property type="protein sequence ID" value="QRJ62915.1"/>
    <property type="molecule type" value="Genomic_DNA"/>
</dbReference>
<reference evidence="4" key="1">
    <citation type="submission" date="2020-11" db="EMBL/GenBank/DDBJ databases">
        <title>Azospira restricta DSM 18626 genome sequence.</title>
        <authorList>
            <person name="Moe W.M."/>
        </authorList>
    </citation>
    <scope>NUCLEOTIDE SEQUENCE</scope>
    <source>
        <strain evidence="4">DSM 18626</strain>
    </source>
</reference>
<feature type="region of interest" description="Disordered" evidence="2">
    <location>
        <begin position="1"/>
        <end position="26"/>
    </location>
</feature>
<organism evidence="4 5">
    <name type="scientific">Azospira restricta</name>
    <dbReference type="NCBI Taxonomy" id="404405"/>
    <lineage>
        <taxon>Bacteria</taxon>
        <taxon>Pseudomonadati</taxon>
        <taxon>Pseudomonadota</taxon>
        <taxon>Betaproteobacteria</taxon>
        <taxon>Rhodocyclales</taxon>
        <taxon>Rhodocyclaceae</taxon>
        <taxon>Azospira</taxon>
    </lineage>
</organism>
<dbReference type="Pfam" id="PF00437">
    <property type="entry name" value="T2SSE"/>
    <property type="match status" value="1"/>
</dbReference>
<evidence type="ECO:0000259" key="3">
    <source>
        <dbReference type="Pfam" id="PF00437"/>
    </source>
</evidence>
<dbReference type="AlphaFoldDB" id="A0A974PXQ9"/>
<keyword evidence="5" id="KW-1185">Reference proteome</keyword>
<dbReference type="RefSeq" id="WP_203386445.1">
    <property type="nucleotide sequence ID" value="NZ_CP064781.1"/>
</dbReference>
<dbReference type="Gene3D" id="3.40.50.300">
    <property type="entry name" value="P-loop containing nucleotide triphosphate hydrolases"/>
    <property type="match status" value="1"/>
</dbReference>
<dbReference type="InterPro" id="IPR001482">
    <property type="entry name" value="T2SS/T4SS_dom"/>
</dbReference>
<sequence>MSLRERLSEFESGSSRAGENRAGMGSKSYQDLKVRLHQSLLERVDLERMQRIGSDQLRDELKDLVERLLEESDVVLNTTERQNLVRDIQYEMLGLGPLEPLLADPTISDILVNTHNQVFVERRGKLEQTNVSFYDDAHLMKIIDKIVSRVGRRIDESSPMVDARLVDGSRVNAIIPPLAIDGPILSIRRFSVTPLTMADIIEFKTLTGPMAEILEGLAKAKVNILVSGGTGSGKTTLLNILSGFIPEDERIITIEDAAELQLQQPHVVRLETRPANIEGKGEVAQRALVRNALRMRPDRIILGEVRGPEAMDMLQAMNTGHEGSMATIHANTARDALTRLENMVGMAGLNLPSRVVRQQISSAISVVVQTSRLTDGKRKVTSIHEITGMEGEVITMQEVFAFHQTGIDGAGRVAGYFAASGVRPRFVERLRTFGVQVSDNLFDPSRHFE</sequence>
<accession>A0A974PXQ9</accession>
<evidence type="ECO:0000313" key="4">
    <source>
        <dbReference type="EMBL" id="QRJ62915.1"/>
    </source>
</evidence>
<dbReference type="Proteomes" id="UP000663444">
    <property type="component" value="Chromosome"/>
</dbReference>
<dbReference type="CDD" id="cd01130">
    <property type="entry name" value="VirB11-like_ATPase"/>
    <property type="match status" value="1"/>
</dbReference>
<proteinExistence type="inferred from homology"/>
<dbReference type="Gene3D" id="3.30.450.380">
    <property type="match status" value="1"/>
</dbReference>